<sequence length="140" mass="15757">MREGAVHVATKRLRACGKGRNNNAAPPAVETRPRSEDSSVRGGSKFARTCCVNCRPNPLNKFNRHRALFTFRGFPSKKRDPKQQRVISILHGARILHLVLHIFVDFSGWNPDSRNVPFICIINPARFYAATNAAVAEEKY</sequence>
<gene>
    <name evidence="2" type="ORF">Zmor_025604</name>
</gene>
<keyword evidence="3" id="KW-1185">Reference proteome</keyword>
<reference evidence="2" key="1">
    <citation type="journal article" date="2023" name="G3 (Bethesda)">
        <title>Whole genome assemblies of Zophobas morio and Tenebrio molitor.</title>
        <authorList>
            <person name="Kaur S."/>
            <person name="Stinson S.A."/>
            <person name="diCenzo G.C."/>
        </authorList>
    </citation>
    <scope>NUCLEOTIDE SEQUENCE</scope>
    <source>
        <strain evidence="2">QUZm001</strain>
    </source>
</reference>
<comment type="caution">
    <text evidence="2">The sequence shown here is derived from an EMBL/GenBank/DDBJ whole genome shotgun (WGS) entry which is preliminary data.</text>
</comment>
<organism evidence="2 3">
    <name type="scientific">Zophobas morio</name>
    <dbReference type="NCBI Taxonomy" id="2755281"/>
    <lineage>
        <taxon>Eukaryota</taxon>
        <taxon>Metazoa</taxon>
        <taxon>Ecdysozoa</taxon>
        <taxon>Arthropoda</taxon>
        <taxon>Hexapoda</taxon>
        <taxon>Insecta</taxon>
        <taxon>Pterygota</taxon>
        <taxon>Neoptera</taxon>
        <taxon>Endopterygota</taxon>
        <taxon>Coleoptera</taxon>
        <taxon>Polyphaga</taxon>
        <taxon>Cucujiformia</taxon>
        <taxon>Tenebrionidae</taxon>
        <taxon>Zophobas</taxon>
    </lineage>
</organism>
<dbReference type="Proteomes" id="UP001168821">
    <property type="component" value="Unassembled WGS sequence"/>
</dbReference>
<feature type="region of interest" description="Disordered" evidence="1">
    <location>
        <begin position="16"/>
        <end position="42"/>
    </location>
</feature>
<evidence type="ECO:0000256" key="1">
    <source>
        <dbReference type="SAM" id="MobiDB-lite"/>
    </source>
</evidence>
<evidence type="ECO:0000313" key="2">
    <source>
        <dbReference type="EMBL" id="KAJ3642855.1"/>
    </source>
</evidence>
<dbReference type="AlphaFoldDB" id="A0AA38HS92"/>
<accession>A0AA38HS92</accession>
<dbReference type="EMBL" id="JALNTZ010000008">
    <property type="protein sequence ID" value="KAJ3642855.1"/>
    <property type="molecule type" value="Genomic_DNA"/>
</dbReference>
<evidence type="ECO:0000313" key="3">
    <source>
        <dbReference type="Proteomes" id="UP001168821"/>
    </source>
</evidence>
<proteinExistence type="predicted"/>
<name>A0AA38HS92_9CUCU</name>
<protein>
    <submittedName>
        <fullName evidence="2">Uncharacterized protein</fullName>
    </submittedName>
</protein>